<protein>
    <submittedName>
        <fullName evidence="2">PorT family protein</fullName>
    </submittedName>
</protein>
<dbReference type="Proteomes" id="UP000585050">
    <property type="component" value="Unassembled WGS sequence"/>
</dbReference>
<dbReference type="RefSeq" id="WP_168885525.1">
    <property type="nucleotide sequence ID" value="NZ_JABAIL010000015.1"/>
</dbReference>
<feature type="chain" id="PRO_5031081472" evidence="1">
    <location>
        <begin position="20"/>
        <end position="231"/>
    </location>
</feature>
<proteinExistence type="predicted"/>
<sequence>MKKLSLIFFCIVLSYASFGQGALSKIPGNFYVDFGLTFWEDDSGLPLESQSRSISISYMYEFSLSPSGQFTFNPGLGYTGENLFFKSGMTLTHAGDQTIATPTNNLYDNTKKSKLVGNYFDVPVEFRFRTYPGRNAFRFALGAKVGVLMGGHTKVKYEDNGETRIAKDKGEFNLNRFKASLVGRIGYGWINFFCTYGLTNTFQDNTLVDTNGNLINVKDRPITVGITISNF</sequence>
<feature type="signal peptide" evidence="1">
    <location>
        <begin position="1"/>
        <end position="19"/>
    </location>
</feature>
<reference evidence="2 3" key="1">
    <citation type="submission" date="2020-04" db="EMBL/GenBank/DDBJ databases">
        <title>Flammeovirga sp. SR4, a novel species isolated from seawater.</title>
        <authorList>
            <person name="Wang X."/>
        </authorList>
    </citation>
    <scope>NUCLEOTIDE SEQUENCE [LARGE SCALE GENOMIC DNA]</scope>
    <source>
        <strain evidence="2 3">SR4</strain>
    </source>
</reference>
<evidence type="ECO:0000313" key="3">
    <source>
        <dbReference type="Proteomes" id="UP000585050"/>
    </source>
</evidence>
<organism evidence="2 3">
    <name type="scientific">Flammeovirga agarivorans</name>
    <dbReference type="NCBI Taxonomy" id="2726742"/>
    <lineage>
        <taxon>Bacteria</taxon>
        <taxon>Pseudomonadati</taxon>
        <taxon>Bacteroidota</taxon>
        <taxon>Cytophagia</taxon>
        <taxon>Cytophagales</taxon>
        <taxon>Flammeovirgaceae</taxon>
        <taxon>Flammeovirga</taxon>
    </lineage>
</organism>
<gene>
    <name evidence="2" type="ORF">HGP29_26665</name>
</gene>
<name>A0A7X8XZ48_9BACT</name>
<keyword evidence="1" id="KW-0732">Signal</keyword>
<comment type="caution">
    <text evidence="2">The sequence shown here is derived from an EMBL/GenBank/DDBJ whole genome shotgun (WGS) entry which is preliminary data.</text>
</comment>
<accession>A0A7X8XZ48</accession>
<evidence type="ECO:0000313" key="2">
    <source>
        <dbReference type="EMBL" id="NLR94817.1"/>
    </source>
</evidence>
<keyword evidence="3" id="KW-1185">Reference proteome</keyword>
<dbReference type="EMBL" id="JABAIL010000015">
    <property type="protein sequence ID" value="NLR94817.1"/>
    <property type="molecule type" value="Genomic_DNA"/>
</dbReference>
<dbReference type="AlphaFoldDB" id="A0A7X8XZ48"/>
<evidence type="ECO:0000256" key="1">
    <source>
        <dbReference type="SAM" id="SignalP"/>
    </source>
</evidence>